<keyword evidence="1" id="KW-1277">Toxin-antitoxin system</keyword>
<dbReference type="Gene3D" id="3.30.2310.20">
    <property type="entry name" value="RelE-like"/>
    <property type="match status" value="1"/>
</dbReference>
<comment type="caution">
    <text evidence="2">The sequence shown here is derived from an EMBL/GenBank/DDBJ whole genome shotgun (WGS) entry which is preliminary data.</text>
</comment>
<reference evidence="2 3" key="1">
    <citation type="submission" date="2021-03" db="EMBL/GenBank/DDBJ databases">
        <title>Aliifodinibius sp. nov., a new bacterium isolated from saline soil.</title>
        <authorList>
            <person name="Galisteo C."/>
            <person name="De La Haba R."/>
            <person name="Sanchez-Porro C."/>
            <person name="Ventosa A."/>
        </authorList>
    </citation>
    <scope>NUCLEOTIDE SEQUENCE [LARGE SCALE GENOMIC DNA]</scope>
    <source>
        <strain evidence="2 3">1BSP15-2V2</strain>
    </source>
</reference>
<gene>
    <name evidence="2" type="ORF">J6I44_12390</name>
</gene>
<protein>
    <submittedName>
        <fullName evidence="2">Type II toxin-antitoxin system RelE/ParE family toxin</fullName>
    </submittedName>
</protein>
<dbReference type="Proteomes" id="UP001207918">
    <property type="component" value="Unassembled WGS sequence"/>
</dbReference>
<sequence length="100" mass="11966">MPKTLILTEDAQQDLDGAYQWYQEQNHGLGQEFIRCIDAKLSEISRHPLHHQVVYKDRVHRALTNRFPFSIYFVNEEEIITVFAILHQRRSPESWKTRTE</sequence>
<evidence type="ECO:0000313" key="3">
    <source>
        <dbReference type="Proteomes" id="UP001207918"/>
    </source>
</evidence>
<keyword evidence="3" id="KW-1185">Reference proteome</keyword>
<dbReference type="InterPro" id="IPR007712">
    <property type="entry name" value="RelE/ParE_toxin"/>
</dbReference>
<dbReference type="Pfam" id="PF05016">
    <property type="entry name" value="ParE_toxin"/>
    <property type="match status" value="1"/>
</dbReference>
<dbReference type="InterPro" id="IPR035093">
    <property type="entry name" value="RelE/ParE_toxin_dom_sf"/>
</dbReference>
<dbReference type="EMBL" id="JAGGJA010000007">
    <property type="protein sequence ID" value="MCW9707657.1"/>
    <property type="molecule type" value="Genomic_DNA"/>
</dbReference>
<name>A0ABT3PP70_9BACT</name>
<evidence type="ECO:0000256" key="1">
    <source>
        <dbReference type="ARBA" id="ARBA00022649"/>
    </source>
</evidence>
<dbReference type="RefSeq" id="WP_265766444.1">
    <property type="nucleotide sequence ID" value="NZ_JAGGJA010000007.1"/>
</dbReference>
<organism evidence="2 3">
    <name type="scientific">Fodinibius salsisoli</name>
    <dbReference type="NCBI Taxonomy" id="2820877"/>
    <lineage>
        <taxon>Bacteria</taxon>
        <taxon>Pseudomonadati</taxon>
        <taxon>Balneolota</taxon>
        <taxon>Balneolia</taxon>
        <taxon>Balneolales</taxon>
        <taxon>Balneolaceae</taxon>
        <taxon>Fodinibius</taxon>
    </lineage>
</organism>
<evidence type="ECO:0000313" key="2">
    <source>
        <dbReference type="EMBL" id="MCW9707657.1"/>
    </source>
</evidence>
<accession>A0ABT3PP70</accession>
<proteinExistence type="predicted"/>